<evidence type="ECO:0000313" key="2">
    <source>
        <dbReference type="Proteomes" id="UP000179076"/>
    </source>
</evidence>
<accession>A0A1F6VA86</accession>
<name>A0A1F6VA86_9PROT</name>
<reference evidence="1 2" key="1">
    <citation type="journal article" date="2016" name="Nat. Commun.">
        <title>Thousands of microbial genomes shed light on interconnected biogeochemical processes in an aquifer system.</title>
        <authorList>
            <person name="Anantharaman K."/>
            <person name="Brown C.T."/>
            <person name="Hug L.A."/>
            <person name="Sharon I."/>
            <person name="Castelle C.J."/>
            <person name="Probst A.J."/>
            <person name="Thomas B.C."/>
            <person name="Singh A."/>
            <person name="Wilkins M.J."/>
            <person name="Karaoz U."/>
            <person name="Brodie E.L."/>
            <person name="Williams K.H."/>
            <person name="Hubbard S.S."/>
            <person name="Banfield J.F."/>
        </authorList>
    </citation>
    <scope>NUCLEOTIDE SEQUENCE [LARGE SCALE GENOMIC DNA]</scope>
</reference>
<dbReference type="AlphaFoldDB" id="A0A1F6VA86"/>
<evidence type="ECO:0000313" key="1">
    <source>
        <dbReference type="EMBL" id="OGI66541.1"/>
    </source>
</evidence>
<organism evidence="1 2">
    <name type="scientific">Candidatus Muproteobacteria bacterium RBG_16_60_9</name>
    <dbReference type="NCBI Taxonomy" id="1817755"/>
    <lineage>
        <taxon>Bacteria</taxon>
        <taxon>Pseudomonadati</taxon>
        <taxon>Pseudomonadota</taxon>
        <taxon>Candidatus Muproteobacteria</taxon>
    </lineage>
</organism>
<dbReference type="Proteomes" id="UP000179076">
    <property type="component" value="Unassembled WGS sequence"/>
</dbReference>
<gene>
    <name evidence="1" type="ORF">A2W18_13300</name>
</gene>
<sequence length="92" mass="9565">MRELSTAPDKLAGPDAPNETAIVALPVLPASSFAVTTMTLVPFTKPTPATFQFDVPLASPLAPVALLRQETLLTFTLSDAIPPNASDAEFAG</sequence>
<dbReference type="EMBL" id="MFSP01000085">
    <property type="protein sequence ID" value="OGI66541.1"/>
    <property type="molecule type" value="Genomic_DNA"/>
</dbReference>
<protein>
    <submittedName>
        <fullName evidence="1">Uncharacterized protein</fullName>
    </submittedName>
</protein>
<proteinExistence type="predicted"/>
<comment type="caution">
    <text evidence="1">The sequence shown here is derived from an EMBL/GenBank/DDBJ whole genome shotgun (WGS) entry which is preliminary data.</text>
</comment>